<organism evidence="1 2">
    <name type="scientific">Eimeria acervulina</name>
    <name type="common">Coccidian parasite</name>
    <dbReference type="NCBI Taxonomy" id="5801"/>
    <lineage>
        <taxon>Eukaryota</taxon>
        <taxon>Sar</taxon>
        <taxon>Alveolata</taxon>
        <taxon>Apicomplexa</taxon>
        <taxon>Conoidasida</taxon>
        <taxon>Coccidia</taxon>
        <taxon>Eucoccidiorida</taxon>
        <taxon>Eimeriorina</taxon>
        <taxon>Eimeriidae</taxon>
        <taxon>Eimeria</taxon>
    </lineage>
</organism>
<reference evidence="1" key="2">
    <citation type="submission" date="2013-10" db="EMBL/GenBank/DDBJ databases">
        <authorList>
            <person name="Aslett M."/>
        </authorList>
    </citation>
    <scope>NUCLEOTIDE SEQUENCE [LARGE SCALE GENOMIC DNA]</scope>
    <source>
        <strain evidence="1">Houghton</strain>
    </source>
</reference>
<sequence>VACEFGGVLAKSNILLCSRCEESYGWTARYLEWLRVNPTDSNVVSSYAAQLYQLISWWMLVQVKVLESGICLTWRIVVRCLLSTLAGSQYLPHVADCSSVFAEYTSR</sequence>
<protein>
    <submittedName>
        <fullName evidence="1">Uncharacterized protein</fullName>
    </submittedName>
</protein>
<feature type="non-terminal residue" evidence="1">
    <location>
        <position position="1"/>
    </location>
</feature>
<keyword evidence="2" id="KW-1185">Reference proteome</keyword>
<dbReference type="AlphaFoldDB" id="U6JMR6"/>
<dbReference type="Proteomes" id="UP000018050">
    <property type="component" value="Unassembled WGS sequence"/>
</dbReference>
<dbReference type="VEuPathDB" id="ToxoDB:EAH_00068640"/>
<evidence type="ECO:0000313" key="2">
    <source>
        <dbReference type="Proteomes" id="UP000018050"/>
    </source>
</evidence>
<dbReference type="RefSeq" id="XP_013247669.1">
    <property type="nucleotide sequence ID" value="XM_013392215.1"/>
</dbReference>
<name>U6JMR6_EIMAC</name>
<gene>
    <name evidence="1" type="ORF">EAH_00068640</name>
</gene>
<proteinExistence type="predicted"/>
<reference evidence="1" key="1">
    <citation type="submission" date="2013-10" db="EMBL/GenBank/DDBJ databases">
        <title>Genomic analysis of the causative agents of coccidiosis in chickens.</title>
        <authorList>
            <person name="Reid A.J."/>
            <person name="Blake D."/>
            <person name="Billington K."/>
            <person name="Browne H."/>
            <person name="Dunn M."/>
            <person name="Hung S."/>
            <person name="Kawahara F."/>
            <person name="Miranda-Saavedra D."/>
            <person name="Mourier T."/>
            <person name="Nagra H."/>
            <person name="Otto T.D."/>
            <person name="Rawlings N."/>
            <person name="Sanchez A."/>
            <person name="Sanders M."/>
            <person name="Subramaniam C."/>
            <person name="Tay Y."/>
            <person name="Dear P."/>
            <person name="Doerig C."/>
            <person name="Gruber A."/>
            <person name="Parkinson J."/>
            <person name="Shirley M."/>
            <person name="Wan K.L."/>
            <person name="Berriman M."/>
            <person name="Tomley F."/>
            <person name="Pain A."/>
        </authorList>
    </citation>
    <scope>NUCLEOTIDE SEQUENCE [LARGE SCALE GENOMIC DNA]</scope>
    <source>
        <strain evidence="1">Houghton</strain>
    </source>
</reference>
<dbReference type="EMBL" id="HG673333">
    <property type="protein sequence ID" value="CDJ26830.1"/>
    <property type="molecule type" value="Genomic_DNA"/>
</dbReference>
<evidence type="ECO:0000313" key="1">
    <source>
        <dbReference type="EMBL" id="CDJ26830.1"/>
    </source>
</evidence>
<dbReference type="GeneID" id="25274931"/>
<accession>U6JMR6</accession>